<proteinExistence type="predicted"/>
<dbReference type="Proteomes" id="UP000608024">
    <property type="component" value="Unassembled WGS sequence"/>
</dbReference>
<evidence type="ECO:0000313" key="2">
    <source>
        <dbReference type="Proteomes" id="UP000608024"/>
    </source>
</evidence>
<reference evidence="1" key="2">
    <citation type="submission" date="2020-09" db="EMBL/GenBank/DDBJ databases">
        <authorList>
            <person name="Sun Q."/>
            <person name="Ohkuma M."/>
        </authorList>
    </citation>
    <scope>NUCLEOTIDE SEQUENCE</scope>
    <source>
        <strain evidence="1">JCM 4784</strain>
    </source>
</reference>
<name>A0A918ZC24_9ACTN</name>
<comment type="caution">
    <text evidence="1">The sequence shown here is derived from an EMBL/GenBank/DDBJ whole genome shotgun (WGS) entry which is preliminary data.</text>
</comment>
<organism evidence="1 2">
    <name type="scientific">Streptomyces longispororuber</name>
    <dbReference type="NCBI Taxonomy" id="68230"/>
    <lineage>
        <taxon>Bacteria</taxon>
        <taxon>Bacillati</taxon>
        <taxon>Actinomycetota</taxon>
        <taxon>Actinomycetes</taxon>
        <taxon>Kitasatosporales</taxon>
        <taxon>Streptomycetaceae</taxon>
        <taxon>Streptomyces</taxon>
    </lineage>
</organism>
<gene>
    <name evidence="1" type="ORF">GCM10018785_11910</name>
</gene>
<protein>
    <submittedName>
        <fullName evidence="1">Uncharacterized protein</fullName>
    </submittedName>
</protein>
<evidence type="ECO:0000313" key="1">
    <source>
        <dbReference type="EMBL" id="GHE43954.1"/>
    </source>
</evidence>
<reference evidence="1" key="1">
    <citation type="journal article" date="2014" name="Int. J. Syst. Evol. Microbiol.">
        <title>Complete genome sequence of Corynebacterium casei LMG S-19264T (=DSM 44701T), isolated from a smear-ripened cheese.</title>
        <authorList>
            <consortium name="US DOE Joint Genome Institute (JGI-PGF)"/>
            <person name="Walter F."/>
            <person name="Albersmeier A."/>
            <person name="Kalinowski J."/>
            <person name="Ruckert C."/>
        </authorList>
    </citation>
    <scope>NUCLEOTIDE SEQUENCE</scope>
    <source>
        <strain evidence="1">JCM 4784</strain>
    </source>
</reference>
<sequence length="80" mass="8446">MVTLGWSADSGGRCEPDFLRPVEHRLSGPPGEGVVSEVIGSVAGERFEALVDRSVELVRVMTGCQFACAGRSPGGRGWRG</sequence>
<keyword evidence="2" id="KW-1185">Reference proteome</keyword>
<dbReference type="AlphaFoldDB" id="A0A918ZC24"/>
<dbReference type="EMBL" id="BNBT01000010">
    <property type="protein sequence ID" value="GHE43954.1"/>
    <property type="molecule type" value="Genomic_DNA"/>
</dbReference>
<accession>A0A918ZC24</accession>